<feature type="region of interest" description="Disordered" evidence="1">
    <location>
        <begin position="189"/>
        <end position="212"/>
    </location>
</feature>
<comment type="caution">
    <text evidence="3">The sequence shown here is derived from an EMBL/GenBank/DDBJ whole genome shotgun (WGS) entry which is preliminary data.</text>
</comment>
<evidence type="ECO:0000313" key="4">
    <source>
        <dbReference type="Proteomes" id="UP000282926"/>
    </source>
</evidence>
<keyword evidence="4" id="KW-1185">Reference proteome</keyword>
<organism evidence="3 4">
    <name type="scientific">Lujinxingia sediminis</name>
    <dbReference type="NCBI Taxonomy" id="2480984"/>
    <lineage>
        <taxon>Bacteria</taxon>
        <taxon>Deltaproteobacteria</taxon>
        <taxon>Bradymonadales</taxon>
        <taxon>Lujinxingiaceae</taxon>
        <taxon>Lujinxingia</taxon>
    </lineage>
</organism>
<name>A0ABY0CN06_9DELT</name>
<proteinExistence type="predicted"/>
<evidence type="ECO:0000256" key="1">
    <source>
        <dbReference type="SAM" id="MobiDB-lite"/>
    </source>
</evidence>
<protein>
    <recommendedName>
        <fullName evidence="5">Autotransporter outer membrane beta-barrel domain-containing protein</fullName>
    </recommendedName>
</protein>
<evidence type="ECO:0000313" key="3">
    <source>
        <dbReference type="EMBL" id="RVU41049.1"/>
    </source>
</evidence>
<evidence type="ECO:0000256" key="2">
    <source>
        <dbReference type="SAM" id="SignalP"/>
    </source>
</evidence>
<gene>
    <name evidence="3" type="ORF">EA187_19300</name>
</gene>
<feature type="chain" id="PRO_5045069884" description="Autotransporter outer membrane beta-barrel domain-containing protein" evidence="2">
    <location>
        <begin position="27"/>
        <end position="485"/>
    </location>
</feature>
<dbReference type="NCBIfam" id="NF047436">
    <property type="entry name" value="LA_2272_repeat"/>
    <property type="match status" value="1"/>
</dbReference>
<dbReference type="EMBL" id="SADD01000019">
    <property type="protein sequence ID" value="RVU41049.1"/>
    <property type="molecule type" value="Genomic_DNA"/>
</dbReference>
<dbReference type="InterPro" id="IPR058093">
    <property type="entry name" value="LA_2272-like"/>
</dbReference>
<sequence length="485" mass="51664">MRARLAPLFTLALLAAHLSHSAVALAQPSGGRLELQTVSACADTDAADELRAELALRLPDLDVSDNAPTSTHSSPARWRLFWVPEGSDRCVVILRTPSLEHRASLGPQANSEAIREAASRLAWVITAAHQAHSDEARTRGRARALESIALTNALVEVRADASVDARINDEVRWETARRAASLANLSTMRTREVAESAPPQAPLPRAEREPPGSLRLGLLPGVSLGPTSAPLTLNVVGSHERAEGAQIGLFNHTARQGSGTQIGFIASWNDGDFEGAQVASAFNYSRRIDGAQVAAVNVSDTQRGAQVGIVNIAGELTGTQVGVVNISQNANWPVGLVNIATDYPPRLFGYYALPGHLYTGLSMGGRRLRYLFQSGTALLGGASAIGAGLGLHLPFDDHPYFADIDAVLMFADSSNGASGLQVHLRAPLGWRFARRFALIAGPSFNAFFAGSSSTHTYASSVALIEAQQQNELFQFWVDLMVGVVF</sequence>
<dbReference type="RefSeq" id="WP_127781350.1">
    <property type="nucleotide sequence ID" value="NZ_SADD01000019.1"/>
</dbReference>
<evidence type="ECO:0008006" key="5">
    <source>
        <dbReference type="Google" id="ProtNLM"/>
    </source>
</evidence>
<dbReference type="Proteomes" id="UP000282926">
    <property type="component" value="Unassembled WGS sequence"/>
</dbReference>
<feature type="signal peptide" evidence="2">
    <location>
        <begin position="1"/>
        <end position="26"/>
    </location>
</feature>
<keyword evidence="2" id="KW-0732">Signal</keyword>
<reference evidence="3 4" key="1">
    <citation type="submission" date="2019-01" db="EMBL/GenBank/DDBJ databases">
        <title>Lujinxingia litoralis gen. nov., sp. nov. and Lujinxingia sediminis gen. nov., sp. nov., new members in the order Bradymonadales, isolated from coastal sediment.</title>
        <authorList>
            <person name="Li C.-M."/>
        </authorList>
    </citation>
    <scope>NUCLEOTIDE SEQUENCE [LARGE SCALE GENOMIC DNA]</scope>
    <source>
        <strain evidence="3 4">SEH01</strain>
    </source>
</reference>
<accession>A0ABY0CN06</accession>